<dbReference type="Gene3D" id="2.40.50.40">
    <property type="match status" value="1"/>
</dbReference>
<dbReference type="GO" id="GO:0008270">
    <property type="term" value="F:zinc ion binding"/>
    <property type="evidence" value="ECO:0007669"/>
    <property type="project" value="UniProtKB-KW"/>
</dbReference>
<dbReference type="PROSITE" id="PS51192">
    <property type="entry name" value="HELICASE_ATP_BIND_1"/>
    <property type="match status" value="1"/>
</dbReference>
<feature type="region of interest" description="Disordered" evidence="11">
    <location>
        <begin position="1263"/>
        <end position="1372"/>
    </location>
</feature>
<name>A0A8H3F962_9LECA</name>
<dbReference type="InterPro" id="IPR001650">
    <property type="entry name" value="Helicase_C-like"/>
</dbReference>
<dbReference type="CDD" id="cd18793">
    <property type="entry name" value="SF2_C_SNF"/>
    <property type="match status" value="1"/>
</dbReference>
<dbReference type="SUPFAM" id="SSF52540">
    <property type="entry name" value="P-loop containing nucleoside triphosphate hydrolases"/>
    <property type="match status" value="2"/>
</dbReference>
<dbReference type="Gene3D" id="3.40.50.300">
    <property type="entry name" value="P-loop containing nucleotide triphosphate hydrolases"/>
    <property type="match status" value="1"/>
</dbReference>
<evidence type="ECO:0000256" key="5">
    <source>
        <dbReference type="ARBA" id="ARBA00022771"/>
    </source>
</evidence>
<dbReference type="Pfam" id="PF00176">
    <property type="entry name" value="SNF2-rel_dom"/>
    <property type="match status" value="1"/>
</dbReference>
<keyword evidence="6" id="KW-0378">Hydrolase</keyword>
<feature type="domain" description="Helicase C-terminal" evidence="14">
    <location>
        <begin position="1007"/>
        <end position="1158"/>
    </location>
</feature>
<dbReference type="CDD" id="cd17919">
    <property type="entry name" value="DEXHc_Snf"/>
    <property type="match status" value="1"/>
</dbReference>
<dbReference type="PROSITE" id="PS50016">
    <property type="entry name" value="ZF_PHD_2"/>
    <property type="match status" value="1"/>
</dbReference>
<dbReference type="PANTHER" id="PTHR45623:SF17">
    <property type="entry name" value="CHROMODOMAIN-HELICASE-DNA-BINDING PROTEIN 3-RELATED"/>
    <property type="match status" value="1"/>
</dbReference>
<accession>A0A8H3F962</accession>
<dbReference type="GO" id="GO:0005634">
    <property type="term" value="C:nucleus"/>
    <property type="evidence" value="ECO:0007669"/>
    <property type="project" value="UniProtKB-SubCell"/>
</dbReference>
<dbReference type="InterPro" id="IPR019787">
    <property type="entry name" value="Znf_PHD-finger"/>
</dbReference>
<dbReference type="InterPro" id="IPR000330">
    <property type="entry name" value="SNF2_N"/>
</dbReference>
<sequence>MSANGEVDEGEYYTPVQSQNHMQGDSNDVHHEGSYSPLFLSQDDSPEPPIASPKVSTTFAIHVPPVDRPWEYATYEDDTVDEVLRTIGAKSSKYLVSLIDGRELTVNFSQLHKLDGGDAALDRFQQEAPESSEDFSPEESEKPKRREQPRRGAYRKLNIPDSEISSDELATDGAVTVRKTMRVTKPKAKGRKPNQHESHSTSDGSDVAPRQSNRNRTTVRPNYKEPPAELLLEDDISDEGSPLPKRKRGNKSQSKALAPAIEGTRRSSRARRPVHDLQEISDDDIPEVDVGKNMPKAVGAKEAFQALPKGNEFRLRHNQFCDTCNELGSNEERGHLIYCQGCTISYHQRCLGPRNSREHLVTKIDDQDFVLQCRRCVEMASRKDETAPKQGHCKTCGEKGASTKPFRARQNARDEQKARENNDGEDPITKVSPELVNNIDNVMFRCTNCYQAYHMHHLPPKDGTVFESGSLSDEVLATTRFAEYSREWTCQDCLTAPGEIESLVAWRPLNVAEYHPEVSTGDDDREYLVRWKKLSYFKCTWMRGSWVWGVALPAMRKAFHKRDDNLKLTTEDAIPEDYLRVDIVFDVNYTNVVKTHTEEIDKARIKEVQQALVKYKGLGYDDVVWEDPPAQDDSERWADFKTAYEDWVTARYIHLPKKTSLNAYISKLRAQNFAKHMEMQSQPKNLTGGELMKYQLEGLNWLYYQWYKQHNVILADEMGLGKTIQVIGFLATLQLHGCWPFLIVVPNATCANWRREIKLWAPSLRVVTYFGSAEAKKLASKHELFHPTSKDLKCHVVVTSYDAAQDDEFRRVFRGVNWMGLVVDEGQRLKNDKNLLYAALNSLKVPFKLLLTGTPLQNNARELFNLLQFLDDSVDAQAMEVEYENLTKDNVPRLHELIRPFFLRRTKAQVLDFLPAMAQIIIPVSLTVVQKKLYKSILAKNQDLIRAIFGGSTRVQKTERANLNNILMQLRKCLCHPFVYSRDIEEKSSNPIVSHRNLVDASSKLQLLEIMLPKLQERGHRVLIFSQFLDMLDMVEDFLDGLGLFYQRLDGSMNSLQKQKRIDEFNAPDSNLFAFLLSTRAGGVGINLATADTVIILDPDFNPHQDIQALSRAHRIGQKKKVLVFQLTTRSTAEEKIMQIGKRKMALDHVLIEQMDAEDDAGMDIESMLRHGAETLFQDESEDIRYDSQSVDKLLDRSQVENTSTGNDDSAESQFSFAGVWENSKGTLEDSLDVNEDTSRIPDSSIWDKILKDREAEVAREAAERQQALGRGKRVRQTVDYATESREVPEGSSPRKQAARNGLDDSDTDFDEKATSEAEEEDSGNEEVTVEELGDQDRKRNSRSRFADQISPTHGRAFKRVKLSPPPVVEGSTELASRTKAVVPQALNEVDNNVMPATCLACGKTHATGYCPLKHAGVEHCPLCGIAHYGHYRTCPHLSSINQCRRMLDALKQSTEPEAEKRRAKQYLVGIIGDLTRRRRRDQQPAQGEAEAGPAQTSQTPYREIAGQAPLLNLMHRAVNGGVQGLASQQRSTSQGPSRSLVHEGVNGGPQGVVNQRFDAGYPFYPSPYARQVPDSTGQFHGHSPSTNAGGVGPYPVNGSGHGGGNIGRHGGSVV</sequence>
<dbReference type="InterPro" id="IPR040934">
    <property type="entry name" value="Znf-CCCH_6"/>
</dbReference>
<dbReference type="SMART" id="SM00490">
    <property type="entry name" value="HELICc"/>
    <property type="match status" value="1"/>
</dbReference>
<feature type="compositionally biased region" description="Basic residues" evidence="11">
    <location>
        <begin position="179"/>
        <end position="193"/>
    </location>
</feature>
<keyword evidence="4" id="KW-0547">Nucleotide-binding</keyword>
<dbReference type="Pfam" id="PF18585">
    <property type="entry name" value="zf-CCCH_6"/>
    <property type="match status" value="1"/>
</dbReference>
<dbReference type="SMART" id="SM00249">
    <property type="entry name" value="PHD"/>
    <property type="match status" value="2"/>
</dbReference>
<dbReference type="InterPro" id="IPR013083">
    <property type="entry name" value="Znf_RING/FYVE/PHD"/>
</dbReference>
<evidence type="ECO:0000256" key="6">
    <source>
        <dbReference type="ARBA" id="ARBA00022801"/>
    </source>
</evidence>
<feature type="domain" description="Helicase ATP-binding" evidence="13">
    <location>
        <begin position="703"/>
        <end position="873"/>
    </location>
</feature>
<dbReference type="Gene3D" id="3.40.50.10810">
    <property type="entry name" value="Tandem AAA-ATPase domain"/>
    <property type="match status" value="1"/>
</dbReference>
<dbReference type="Pfam" id="PF15446">
    <property type="entry name" value="zf-PHD-like"/>
    <property type="match status" value="1"/>
</dbReference>
<keyword evidence="3" id="KW-0479">Metal-binding</keyword>
<dbReference type="PANTHER" id="PTHR45623">
    <property type="entry name" value="CHROMODOMAIN-HELICASE-DNA-BINDING PROTEIN 3-RELATED-RELATED"/>
    <property type="match status" value="1"/>
</dbReference>
<dbReference type="GO" id="GO:0005524">
    <property type="term" value="F:ATP binding"/>
    <property type="evidence" value="ECO:0007669"/>
    <property type="project" value="UniProtKB-KW"/>
</dbReference>
<dbReference type="GO" id="GO:0042393">
    <property type="term" value="F:histone binding"/>
    <property type="evidence" value="ECO:0007669"/>
    <property type="project" value="TreeGrafter"/>
</dbReference>
<dbReference type="Pfam" id="PF23615">
    <property type="entry name" value="Chromo_MIT1"/>
    <property type="match status" value="1"/>
</dbReference>
<feature type="compositionally biased region" description="Gly residues" evidence="11">
    <location>
        <begin position="1600"/>
        <end position="1615"/>
    </location>
</feature>
<proteinExistence type="predicted"/>
<evidence type="ECO:0000256" key="4">
    <source>
        <dbReference type="ARBA" id="ARBA00022741"/>
    </source>
</evidence>
<evidence type="ECO:0000256" key="9">
    <source>
        <dbReference type="ARBA" id="ARBA00023242"/>
    </source>
</evidence>
<evidence type="ECO:0000259" key="14">
    <source>
        <dbReference type="PROSITE" id="PS51194"/>
    </source>
</evidence>
<dbReference type="InterPro" id="IPR049730">
    <property type="entry name" value="SNF2/RAD54-like_C"/>
</dbReference>
<evidence type="ECO:0000259" key="13">
    <source>
        <dbReference type="PROSITE" id="PS51192"/>
    </source>
</evidence>
<evidence type="ECO:0000256" key="8">
    <source>
        <dbReference type="ARBA" id="ARBA00022840"/>
    </source>
</evidence>
<comment type="subcellular location">
    <subcellularLocation>
        <location evidence="1">Nucleus</location>
    </subcellularLocation>
</comment>
<feature type="compositionally biased region" description="Polar residues" evidence="11">
    <location>
        <begin position="1576"/>
        <end position="1589"/>
    </location>
</feature>
<dbReference type="InterPro" id="IPR027417">
    <property type="entry name" value="P-loop_NTPase"/>
</dbReference>
<dbReference type="Proteomes" id="UP000664521">
    <property type="component" value="Unassembled WGS sequence"/>
</dbReference>
<feature type="compositionally biased region" description="Basic and acidic residues" evidence="11">
    <location>
        <begin position="139"/>
        <end position="150"/>
    </location>
</feature>
<feature type="compositionally biased region" description="Polar residues" evidence="11">
    <location>
        <begin position="210"/>
        <end position="220"/>
    </location>
</feature>
<keyword evidence="9" id="KW-0539">Nucleus</keyword>
<dbReference type="Pfam" id="PF23614">
    <property type="entry name" value="DUF7141"/>
    <property type="match status" value="1"/>
</dbReference>
<feature type="compositionally biased region" description="Acidic residues" evidence="11">
    <location>
        <begin position="1"/>
        <end position="11"/>
    </location>
</feature>
<keyword evidence="5 10" id="KW-0863">Zinc-finger</keyword>
<feature type="region of interest" description="Disordered" evidence="11">
    <location>
        <begin position="126"/>
        <end position="278"/>
    </location>
</feature>
<feature type="domain" description="PHD-type" evidence="12">
    <location>
        <begin position="318"/>
        <end position="379"/>
    </location>
</feature>
<dbReference type="InterPro" id="IPR016197">
    <property type="entry name" value="Chromo-like_dom_sf"/>
</dbReference>
<evidence type="ECO:0000256" key="1">
    <source>
        <dbReference type="ARBA" id="ARBA00004123"/>
    </source>
</evidence>
<comment type="subunit">
    <text evidence="2">Component of the NuA4 histone acetyltransferase complex.</text>
</comment>
<dbReference type="GO" id="GO:0140658">
    <property type="term" value="F:ATP-dependent chromatin remodeler activity"/>
    <property type="evidence" value="ECO:0007669"/>
    <property type="project" value="TreeGrafter"/>
</dbReference>
<keyword evidence="8" id="KW-0067">ATP-binding</keyword>
<dbReference type="PROSITE" id="PS01359">
    <property type="entry name" value="ZF_PHD_1"/>
    <property type="match status" value="1"/>
</dbReference>
<keyword evidence="7" id="KW-0862">Zinc</keyword>
<evidence type="ECO:0000256" key="2">
    <source>
        <dbReference type="ARBA" id="ARBA00011353"/>
    </source>
</evidence>
<organism evidence="15 16">
    <name type="scientific">Heterodermia speciosa</name>
    <dbReference type="NCBI Taxonomy" id="116794"/>
    <lineage>
        <taxon>Eukaryota</taxon>
        <taxon>Fungi</taxon>
        <taxon>Dikarya</taxon>
        <taxon>Ascomycota</taxon>
        <taxon>Pezizomycotina</taxon>
        <taxon>Lecanoromycetes</taxon>
        <taxon>OSLEUM clade</taxon>
        <taxon>Lecanoromycetidae</taxon>
        <taxon>Caliciales</taxon>
        <taxon>Physciaceae</taxon>
        <taxon>Heterodermia</taxon>
    </lineage>
</organism>
<dbReference type="GO" id="GO:0016887">
    <property type="term" value="F:ATP hydrolysis activity"/>
    <property type="evidence" value="ECO:0007669"/>
    <property type="project" value="TreeGrafter"/>
</dbReference>
<dbReference type="SUPFAM" id="SSF54160">
    <property type="entry name" value="Chromo domain-like"/>
    <property type="match status" value="1"/>
</dbReference>
<dbReference type="GO" id="GO:0000785">
    <property type="term" value="C:chromatin"/>
    <property type="evidence" value="ECO:0007669"/>
    <property type="project" value="TreeGrafter"/>
</dbReference>
<feature type="compositionally biased region" description="Polar residues" evidence="11">
    <location>
        <begin position="15"/>
        <end position="26"/>
    </location>
</feature>
<feature type="region of interest" description="Disordered" evidence="11">
    <location>
        <begin position="1475"/>
        <end position="1502"/>
    </location>
</feature>
<protein>
    <submittedName>
        <fullName evidence="15">Uncharacterized protein</fullName>
    </submittedName>
</protein>
<dbReference type="Pfam" id="PF00271">
    <property type="entry name" value="Helicase_C"/>
    <property type="match status" value="1"/>
</dbReference>
<comment type="caution">
    <text evidence="15">The sequence shown here is derived from an EMBL/GenBank/DDBJ whole genome shotgun (WGS) entry which is preliminary data.</text>
</comment>
<evidence type="ECO:0000259" key="12">
    <source>
        <dbReference type="PROSITE" id="PS50016"/>
    </source>
</evidence>
<feature type="region of interest" description="Disordered" evidence="11">
    <location>
        <begin position="400"/>
        <end position="431"/>
    </location>
</feature>
<dbReference type="Gene3D" id="3.30.40.10">
    <property type="entry name" value="Zinc/RING finger domain, C3HC4 (zinc finger)"/>
    <property type="match status" value="1"/>
</dbReference>
<dbReference type="InterPro" id="IPR055565">
    <property type="entry name" value="DUF7141"/>
</dbReference>
<dbReference type="OrthoDB" id="5857104at2759"/>
<evidence type="ECO:0000313" key="15">
    <source>
        <dbReference type="EMBL" id="CAF9917803.1"/>
    </source>
</evidence>
<dbReference type="InterPro" id="IPR001965">
    <property type="entry name" value="Znf_PHD"/>
</dbReference>
<dbReference type="InterPro" id="IPR038718">
    <property type="entry name" value="SNF2-like_sf"/>
</dbReference>
<dbReference type="GO" id="GO:0003682">
    <property type="term" value="F:chromatin binding"/>
    <property type="evidence" value="ECO:0007669"/>
    <property type="project" value="TreeGrafter"/>
</dbReference>
<dbReference type="PROSITE" id="PS51194">
    <property type="entry name" value="HELICASE_CTER"/>
    <property type="match status" value="1"/>
</dbReference>
<evidence type="ECO:0000256" key="11">
    <source>
        <dbReference type="SAM" id="MobiDB-lite"/>
    </source>
</evidence>
<reference evidence="15" key="1">
    <citation type="submission" date="2021-03" db="EMBL/GenBank/DDBJ databases">
        <authorList>
            <person name="Tagirdzhanova G."/>
        </authorList>
    </citation>
    <scope>NUCLEOTIDE SEQUENCE</scope>
</reference>
<keyword evidence="16" id="KW-1185">Reference proteome</keyword>
<dbReference type="CDD" id="cd15489">
    <property type="entry name" value="PHD_SF"/>
    <property type="match status" value="1"/>
</dbReference>
<feature type="region of interest" description="Disordered" evidence="11">
    <location>
        <begin position="1576"/>
        <end position="1615"/>
    </location>
</feature>
<dbReference type="SUPFAM" id="SSF57903">
    <property type="entry name" value="FYVE/PHD zinc finger"/>
    <property type="match status" value="1"/>
</dbReference>
<dbReference type="InterPro" id="IPR014001">
    <property type="entry name" value="Helicase_ATP-bd"/>
</dbReference>
<feature type="region of interest" description="Disordered" evidence="11">
    <location>
        <begin position="1"/>
        <end position="53"/>
    </location>
</feature>
<feature type="compositionally biased region" description="Acidic residues" evidence="11">
    <location>
        <begin position="1317"/>
        <end position="1334"/>
    </location>
</feature>
<evidence type="ECO:0000313" key="16">
    <source>
        <dbReference type="Proteomes" id="UP000664521"/>
    </source>
</evidence>
<evidence type="ECO:0000256" key="10">
    <source>
        <dbReference type="PROSITE-ProRule" id="PRU00146"/>
    </source>
</evidence>
<feature type="compositionally biased region" description="Basic and acidic residues" evidence="11">
    <location>
        <begin position="411"/>
        <end position="422"/>
    </location>
</feature>
<dbReference type="InterPro" id="IPR019786">
    <property type="entry name" value="Zinc_finger_PHD-type_CS"/>
</dbReference>
<dbReference type="InterPro" id="IPR041684">
    <property type="entry name" value="Znf-PHD-like"/>
</dbReference>
<evidence type="ECO:0000256" key="3">
    <source>
        <dbReference type="ARBA" id="ARBA00022723"/>
    </source>
</evidence>
<dbReference type="InterPro" id="IPR056616">
    <property type="entry name" value="Chromo_MIT1"/>
</dbReference>
<dbReference type="SMART" id="SM00487">
    <property type="entry name" value="DEXDc"/>
    <property type="match status" value="1"/>
</dbReference>
<dbReference type="InterPro" id="IPR011011">
    <property type="entry name" value="Znf_FYVE_PHD"/>
</dbReference>
<evidence type="ECO:0000256" key="7">
    <source>
        <dbReference type="ARBA" id="ARBA00022833"/>
    </source>
</evidence>
<gene>
    <name evidence="15" type="ORF">HETSPECPRED_003594</name>
</gene>
<dbReference type="EMBL" id="CAJPDS010000020">
    <property type="protein sequence ID" value="CAF9917803.1"/>
    <property type="molecule type" value="Genomic_DNA"/>
</dbReference>
<dbReference type="GO" id="GO:0003677">
    <property type="term" value="F:DNA binding"/>
    <property type="evidence" value="ECO:0007669"/>
    <property type="project" value="TreeGrafter"/>
</dbReference>